<gene>
    <name evidence="2" type="ORF">J1605_005107</name>
</gene>
<accession>A0AB34HCS7</accession>
<sequence length="202" mass="21883">MRARGRRRRIPRDEDVKGSAAGLRLPGRGAGLHRQSCLVGGDSELWEALHCPTPLTSPLTPAPGSPLPPATLSPRSTTRRLRRSKKLAACNCNCTEGDTIAGALGVARGKVAMRVAPQRVGAGRLCSRRADSLRWNRPRSPPARSALPQPCFHPRSLPREAGLAVQNGRRLLAPTAISLTPWPRYLKVLVRGCPGIDFDNHH</sequence>
<feature type="region of interest" description="Disordered" evidence="1">
    <location>
        <begin position="1"/>
        <end position="23"/>
    </location>
</feature>
<protein>
    <submittedName>
        <fullName evidence="2">Uncharacterized protein</fullName>
    </submittedName>
</protein>
<proteinExistence type="predicted"/>
<evidence type="ECO:0000256" key="1">
    <source>
        <dbReference type="SAM" id="MobiDB-lite"/>
    </source>
</evidence>
<feature type="compositionally biased region" description="Pro residues" evidence="1">
    <location>
        <begin position="60"/>
        <end position="71"/>
    </location>
</feature>
<keyword evidence="3" id="KW-1185">Reference proteome</keyword>
<organism evidence="2 3">
    <name type="scientific">Eschrichtius robustus</name>
    <name type="common">California gray whale</name>
    <name type="synonym">Eschrichtius gibbosus</name>
    <dbReference type="NCBI Taxonomy" id="9764"/>
    <lineage>
        <taxon>Eukaryota</taxon>
        <taxon>Metazoa</taxon>
        <taxon>Chordata</taxon>
        <taxon>Craniata</taxon>
        <taxon>Vertebrata</taxon>
        <taxon>Euteleostomi</taxon>
        <taxon>Mammalia</taxon>
        <taxon>Eutheria</taxon>
        <taxon>Laurasiatheria</taxon>
        <taxon>Artiodactyla</taxon>
        <taxon>Whippomorpha</taxon>
        <taxon>Cetacea</taxon>
        <taxon>Mysticeti</taxon>
        <taxon>Eschrichtiidae</taxon>
        <taxon>Eschrichtius</taxon>
    </lineage>
</organism>
<evidence type="ECO:0000313" key="3">
    <source>
        <dbReference type="Proteomes" id="UP001159641"/>
    </source>
</evidence>
<dbReference type="EMBL" id="JAIQCJ010001564">
    <property type="protein sequence ID" value="KAJ8788811.1"/>
    <property type="molecule type" value="Genomic_DNA"/>
</dbReference>
<comment type="caution">
    <text evidence="2">The sequence shown here is derived from an EMBL/GenBank/DDBJ whole genome shotgun (WGS) entry which is preliminary data.</text>
</comment>
<reference evidence="2 3" key="1">
    <citation type="submission" date="2022-11" db="EMBL/GenBank/DDBJ databases">
        <title>Whole genome sequence of Eschrichtius robustus ER-17-0199.</title>
        <authorList>
            <person name="Bruniche-Olsen A."/>
            <person name="Black A.N."/>
            <person name="Fields C.J."/>
            <person name="Walden K."/>
            <person name="Dewoody J.A."/>
        </authorList>
    </citation>
    <scope>NUCLEOTIDE SEQUENCE [LARGE SCALE GENOMIC DNA]</scope>
    <source>
        <strain evidence="2">ER-17-0199</strain>
        <tissue evidence="2">Blubber</tissue>
    </source>
</reference>
<dbReference type="AlphaFoldDB" id="A0AB34HCS7"/>
<feature type="compositionally biased region" description="Basic residues" evidence="1">
    <location>
        <begin position="1"/>
        <end position="10"/>
    </location>
</feature>
<dbReference type="Proteomes" id="UP001159641">
    <property type="component" value="Unassembled WGS sequence"/>
</dbReference>
<feature type="region of interest" description="Disordered" evidence="1">
    <location>
        <begin position="57"/>
        <end position="80"/>
    </location>
</feature>
<name>A0AB34HCS7_ESCRO</name>
<evidence type="ECO:0000313" key="2">
    <source>
        <dbReference type="EMBL" id="KAJ8788811.1"/>
    </source>
</evidence>